<protein>
    <submittedName>
        <fullName evidence="2">Uncharacterized protein</fullName>
    </submittedName>
</protein>
<gene>
    <name evidence="2" type="ORF">ACFQ0F_05830</name>
</gene>
<comment type="caution">
    <text evidence="2">The sequence shown here is derived from an EMBL/GenBank/DDBJ whole genome shotgun (WGS) entry which is preliminary data.</text>
</comment>
<keyword evidence="1" id="KW-0472">Membrane</keyword>
<organism evidence="2 3">
    <name type="scientific">Paraperlucidibaca wandonensis</name>
    <dbReference type="NCBI Taxonomy" id="1268273"/>
    <lineage>
        <taxon>Bacteria</taxon>
        <taxon>Pseudomonadati</taxon>
        <taxon>Pseudomonadota</taxon>
        <taxon>Gammaproteobacteria</taxon>
        <taxon>Moraxellales</taxon>
        <taxon>Moraxellaceae</taxon>
        <taxon>Paraperlucidibaca</taxon>
    </lineage>
</organism>
<evidence type="ECO:0000256" key="1">
    <source>
        <dbReference type="SAM" id="Phobius"/>
    </source>
</evidence>
<keyword evidence="1" id="KW-0812">Transmembrane</keyword>
<feature type="transmembrane region" description="Helical" evidence="1">
    <location>
        <begin position="48"/>
        <end position="72"/>
    </location>
</feature>
<dbReference type="EMBL" id="JBHTIT010000001">
    <property type="protein sequence ID" value="MFD0949910.1"/>
    <property type="molecule type" value="Genomic_DNA"/>
</dbReference>
<evidence type="ECO:0000313" key="3">
    <source>
        <dbReference type="Proteomes" id="UP001597044"/>
    </source>
</evidence>
<proteinExistence type="predicted"/>
<reference evidence="3" key="1">
    <citation type="journal article" date="2019" name="Int. J. Syst. Evol. Microbiol.">
        <title>The Global Catalogue of Microorganisms (GCM) 10K type strain sequencing project: providing services to taxonomists for standard genome sequencing and annotation.</title>
        <authorList>
            <consortium name="The Broad Institute Genomics Platform"/>
            <consortium name="The Broad Institute Genome Sequencing Center for Infectious Disease"/>
            <person name="Wu L."/>
            <person name="Ma J."/>
        </authorList>
    </citation>
    <scope>NUCLEOTIDE SEQUENCE [LARGE SCALE GENOMIC DNA]</scope>
    <source>
        <strain evidence="3">CCUG 63419</strain>
    </source>
</reference>
<accession>A0ABW3HFD0</accession>
<evidence type="ECO:0000313" key="2">
    <source>
        <dbReference type="EMBL" id="MFD0949910.1"/>
    </source>
</evidence>
<sequence length="95" mass="10067">MKNEMPLPQYYDLVRTIAQIGAVMGCLAGLAAILGGLASFQYGFMPGISALFGGAVTIIFSLAGLGVTYSFLSVVKAQIETRNAIVNYTLQKQDS</sequence>
<name>A0ABW3HFD0_9GAMM</name>
<keyword evidence="3" id="KW-1185">Reference proteome</keyword>
<dbReference type="RefSeq" id="WP_379070053.1">
    <property type="nucleotide sequence ID" value="NZ_JBHTIT010000001.1"/>
</dbReference>
<feature type="transmembrane region" description="Helical" evidence="1">
    <location>
        <begin position="20"/>
        <end position="42"/>
    </location>
</feature>
<dbReference type="PROSITE" id="PS51257">
    <property type="entry name" value="PROKAR_LIPOPROTEIN"/>
    <property type="match status" value="1"/>
</dbReference>
<dbReference type="Proteomes" id="UP001597044">
    <property type="component" value="Unassembled WGS sequence"/>
</dbReference>
<keyword evidence="1" id="KW-1133">Transmembrane helix</keyword>